<evidence type="ECO:0000256" key="1">
    <source>
        <dbReference type="SAM" id="Phobius"/>
    </source>
</evidence>
<name>A0A7X8RGW0_9CORY</name>
<gene>
    <name evidence="2" type="ORF">GX356_10810</name>
</gene>
<proteinExistence type="predicted"/>
<feature type="transmembrane region" description="Helical" evidence="1">
    <location>
        <begin position="17"/>
        <end position="37"/>
    </location>
</feature>
<accession>A0A7X8RGW0</accession>
<protein>
    <recommendedName>
        <fullName evidence="4">Beta-lactamase enzyme family protein</fullName>
    </recommendedName>
</protein>
<keyword evidence="1" id="KW-0812">Transmembrane</keyword>
<evidence type="ECO:0008006" key="4">
    <source>
        <dbReference type="Google" id="ProtNLM"/>
    </source>
</evidence>
<comment type="caution">
    <text evidence="2">The sequence shown here is derived from an EMBL/GenBank/DDBJ whole genome shotgun (WGS) entry which is preliminary data.</text>
</comment>
<dbReference type="Gene3D" id="3.40.710.10">
    <property type="entry name" value="DD-peptidase/beta-lactamase superfamily"/>
    <property type="match status" value="1"/>
</dbReference>
<evidence type="ECO:0000313" key="3">
    <source>
        <dbReference type="Proteomes" id="UP000568696"/>
    </source>
</evidence>
<dbReference type="AlphaFoldDB" id="A0A7X8RGW0"/>
<organism evidence="2 3">
    <name type="scientific">Corynebacterium pollutisoli</name>
    <dbReference type="NCBI Taxonomy" id="1610489"/>
    <lineage>
        <taxon>Bacteria</taxon>
        <taxon>Bacillati</taxon>
        <taxon>Actinomycetota</taxon>
        <taxon>Actinomycetes</taxon>
        <taxon>Mycobacteriales</taxon>
        <taxon>Corynebacteriaceae</taxon>
        <taxon>Corynebacterium</taxon>
    </lineage>
</organism>
<dbReference type="SUPFAM" id="SSF56601">
    <property type="entry name" value="beta-lactamase/transpeptidase-like"/>
    <property type="match status" value="1"/>
</dbReference>
<evidence type="ECO:0000313" key="2">
    <source>
        <dbReference type="EMBL" id="NLP40184.1"/>
    </source>
</evidence>
<keyword evidence="1" id="KW-1133">Transmembrane helix</keyword>
<reference evidence="2 3" key="1">
    <citation type="journal article" date="2020" name="Biotechnol. Biofuels">
        <title>New insights from the biogas microbiome by comprehensive genome-resolved metagenomics of nearly 1600 species originating from multiple anaerobic digesters.</title>
        <authorList>
            <person name="Campanaro S."/>
            <person name="Treu L."/>
            <person name="Rodriguez-R L.M."/>
            <person name="Kovalovszki A."/>
            <person name="Ziels R.M."/>
            <person name="Maus I."/>
            <person name="Zhu X."/>
            <person name="Kougias P.G."/>
            <person name="Basile A."/>
            <person name="Luo G."/>
            <person name="Schluter A."/>
            <person name="Konstantinidis K.T."/>
            <person name="Angelidaki I."/>
        </authorList>
    </citation>
    <scope>NUCLEOTIDE SEQUENCE [LARGE SCALE GENOMIC DNA]</scope>
    <source>
        <strain evidence="2">AS23ysBPME_344</strain>
    </source>
</reference>
<dbReference type="InterPro" id="IPR012338">
    <property type="entry name" value="Beta-lactam/transpept-like"/>
</dbReference>
<dbReference type="Proteomes" id="UP000568696">
    <property type="component" value="Unassembled WGS sequence"/>
</dbReference>
<dbReference type="EMBL" id="JAAYSN010000297">
    <property type="protein sequence ID" value="NLP40184.1"/>
    <property type="molecule type" value="Genomic_DNA"/>
</dbReference>
<sequence length="279" mass="29876">MVAALSCSDVSTTFSRVVIAVVTTVLVAIPLVAVLGLPRDTPLIDAAPETAAVTPEVVEKQEVKPVTVAGPDLDSFVENSTGSQVSFYRISDGYRTGTATERFARPALSLIKLYIAAYVIEHGTLAEQYDAITMISSSSDKVAGQLYRAYPDSIDEVAEEYGLLSTRAADRWGFSVTSTWDAVNFIAQLLEEDPTHPILVAMAEATPIAADGYGQDFGTSVLPGVIGTKWGWSDKRDLHSSVSFGENFVVAAAVTGTADDLTDLVEFQLKDEIEEALED</sequence>
<keyword evidence="1" id="KW-0472">Membrane</keyword>